<dbReference type="EMBL" id="LS398110">
    <property type="protein sequence ID" value="SPP94543.1"/>
    <property type="molecule type" value="Genomic_DNA"/>
</dbReference>
<protein>
    <submittedName>
        <fullName evidence="1">Uncharacterized protein</fullName>
    </submittedName>
</protein>
<sequence>MHASPDIVCQNCDTTSPTKEGLLSGLKIVSNLHEQTSMGQLQAFGSAGLAIICTRQYGPRRLKDAASVVDCVCRHCHSRMSYDVRPCRPALP</sequence>
<accession>A0A2U3PZE8</accession>
<evidence type="ECO:0000313" key="2">
    <source>
        <dbReference type="Proteomes" id="UP000246085"/>
    </source>
</evidence>
<proteinExistence type="predicted"/>
<evidence type="ECO:0000313" key="1">
    <source>
        <dbReference type="EMBL" id="SPP94543.1"/>
    </source>
</evidence>
<dbReference type="Proteomes" id="UP000246085">
    <property type="component" value="Chromosome BRAD3257"/>
</dbReference>
<reference evidence="1 2" key="1">
    <citation type="submission" date="2018-03" db="EMBL/GenBank/DDBJ databases">
        <authorList>
            <person name="Gully D."/>
        </authorList>
    </citation>
    <scope>NUCLEOTIDE SEQUENCE [LARGE SCALE GENOMIC DNA]</scope>
    <source>
        <strain evidence="1">ORS3257</strain>
    </source>
</reference>
<dbReference type="AlphaFoldDB" id="A0A2U3PZE8"/>
<gene>
    <name evidence="1" type="ORF">BRAD3257_3518</name>
</gene>
<organism evidence="1 2">
    <name type="scientific">Bradyrhizobium vignae</name>
    <dbReference type="NCBI Taxonomy" id="1549949"/>
    <lineage>
        <taxon>Bacteria</taxon>
        <taxon>Pseudomonadati</taxon>
        <taxon>Pseudomonadota</taxon>
        <taxon>Alphaproteobacteria</taxon>
        <taxon>Hyphomicrobiales</taxon>
        <taxon>Nitrobacteraceae</taxon>
        <taxon>Bradyrhizobium</taxon>
    </lineage>
</organism>
<dbReference type="KEGG" id="bvz:BRAD3257_3518"/>
<name>A0A2U3PZE8_9BRAD</name>